<comment type="catalytic activity">
    <reaction evidence="1">
        <text>Hydrolyzes the link between N-acetylmuramoyl residues and L-amino acid residues in certain cell-wall glycopeptides.</text>
        <dbReference type="EC" id="3.5.1.28"/>
    </reaction>
</comment>
<evidence type="ECO:0000256" key="1">
    <source>
        <dbReference type="ARBA" id="ARBA00001561"/>
    </source>
</evidence>
<dbReference type="GO" id="GO:0009253">
    <property type="term" value="P:peptidoglycan catabolic process"/>
    <property type="evidence" value="ECO:0007669"/>
    <property type="project" value="InterPro"/>
</dbReference>
<dbReference type="PANTHER" id="PTHR30417:SF1">
    <property type="entry name" value="N-ACETYLMURAMOYL-L-ALANINE AMIDASE AMID"/>
    <property type="match status" value="1"/>
</dbReference>
<dbReference type="PANTHER" id="PTHR30417">
    <property type="entry name" value="N-ACETYLMURAMOYL-L-ALANINE AMIDASE AMID"/>
    <property type="match status" value="1"/>
</dbReference>
<accession>A0A7L9WTW0</accession>
<reference evidence="6 7" key="1">
    <citation type="submission" date="2019-10" db="EMBL/GenBank/DDBJ databases">
        <title>Pseudopuniceibacterium sp. HQ09 islated from Antarctica.</title>
        <authorList>
            <person name="Liao L."/>
            <person name="Su S."/>
            <person name="Chen B."/>
            <person name="Yu Y."/>
        </authorList>
    </citation>
    <scope>NUCLEOTIDE SEQUENCE [LARGE SCALE GENOMIC DNA]</scope>
    <source>
        <strain evidence="6 7">HQ09</strain>
    </source>
</reference>
<dbReference type="GO" id="GO:0008745">
    <property type="term" value="F:N-acetylmuramoyl-L-alanine amidase activity"/>
    <property type="evidence" value="ECO:0007669"/>
    <property type="project" value="UniProtKB-EC"/>
</dbReference>
<dbReference type="EMBL" id="CP045201">
    <property type="protein sequence ID" value="QOL83292.1"/>
    <property type="molecule type" value="Genomic_DNA"/>
</dbReference>
<dbReference type="Proteomes" id="UP000594118">
    <property type="component" value="Chromosome"/>
</dbReference>
<dbReference type="InterPro" id="IPR036505">
    <property type="entry name" value="Amidase/PGRP_sf"/>
</dbReference>
<evidence type="ECO:0000259" key="5">
    <source>
        <dbReference type="SMART" id="SM00644"/>
    </source>
</evidence>
<dbReference type="CDD" id="cd06583">
    <property type="entry name" value="PGRP"/>
    <property type="match status" value="1"/>
</dbReference>
<name>A0A7L9WTW0_9RHOB</name>
<evidence type="ECO:0000256" key="3">
    <source>
        <dbReference type="ARBA" id="ARBA00022801"/>
    </source>
</evidence>
<evidence type="ECO:0000256" key="4">
    <source>
        <dbReference type="ARBA" id="ARBA00023316"/>
    </source>
</evidence>
<dbReference type="AlphaFoldDB" id="A0A7L9WTW0"/>
<dbReference type="GO" id="GO:0071555">
    <property type="term" value="P:cell wall organization"/>
    <property type="evidence" value="ECO:0007669"/>
    <property type="project" value="UniProtKB-KW"/>
</dbReference>
<dbReference type="EC" id="3.5.1.28" evidence="2"/>
<protein>
    <recommendedName>
        <fullName evidence="2">N-acetylmuramoyl-L-alanine amidase</fullName>
        <ecNumber evidence="2">3.5.1.28</ecNumber>
    </recommendedName>
</protein>
<organism evidence="6 7">
    <name type="scientific">Pseudooceanicola spongiae</name>
    <dbReference type="NCBI Taxonomy" id="2613965"/>
    <lineage>
        <taxon>Bacteria</taxon>
        <taxon>Pseudomonadati</taxon>
        <taxon>Pseudomonadota</taxon>
        <taxon>Alphaproteobacteria</taxon>
        <taxon>Rhodobacterales</taxon>
        <taxon>Paracoccaceae</taxon>
        <taxon>Pseudooceanicola</taxon>
    </lineage>
</organism>
<dbReference type="GO" id="GO:0019867">
    <property type="term" value="C:outer membrane"/>
    <property type="evidence" value="ECO:0007669"/>
    <property type="project" value="TreeGrafter"/>
</dbReference>
<feature type="domain" description="N-acetylmuramoyl-L-alanine amidase" evidence="5">
    <location>
        <begin position="1"/>
        <end position="136"/>
    </location>
</feature>
<evidence type="ECO:0000313" key="7">
    <source>
        <dbReference type="Proteomes" id="UP000594118"/>
    </source>
</evidence>
<dbReference type="InterPro" id="IPR051206">
    <property type="entry name" value="NAMLAA_amidase_2"/>
</dbReference>
<dbReference type="Pfam" id="PF01510">
    <property type="entry name" value="Amidase_2"/>
    <property type="match status" value="1"/>
</dbReference>
<gene>
    <name evidence="6" type="ORF">F3W81_18100</name>
</gene>
<evidence type="ECO:0000256" key="2">
    <source>
        <dbReference type="ARBA" id="ARBA00011901"/>
    </source>
</evidence>
<dbReference type="SUPFAM" id="SSF55846">
    <property type="entry name" value="N-acetylmuramoyl-L-alanine amidase-like"/>
    <property type="match status" value="1"/>
</dbReference>
<proteinExistence type="predicted"/>
<keyword evidence="7" id="KW-1185">Reference proteome</keyword>
<dbReference type="KEGG" id="pshq:F3W81_18100"/>
<keyword evidence="3" id="KW-0378">Hydrolase</keyword>
<evidence type="ECO:0000313" key="6">
    <source>
        <dbReference type="EMBL" id="QOL83292.1"/>
    </source>
</evidence>
<dbReference type="GO" id="GO:0009254">
    <property type="term" value="P:peptidoglycan turnover"/>
    <property type="evidence" value="ECO:0007669"/>
    <property type="project" value="TreeGrafter"/>
</dbReference>
<dbReference type="InterPro" id="IPR002502">
    <property type="entry name" value="Amidase_domain"/>
</dbReference>
<keyword evidence="4" id="KW-0961">Cell wall biogenesis/degradation</keyword>
<sequence>MNARRGGALPDIVVLHHTAMASAEVALQRLCDPEPPECLSPVSCHYLIGEAGQIWQMVDEADRGWHAGVGQWGDVTDVNSRSVGIELANSGSVPFAEAQMARLEWLLPQILQRWDIPAERVIGHSDMAPLRKFDPGARFDWRRLALRGLSVWPDETAEHEADFFESLQRFGYPELAEDAPEDGLLRAFRLRFRPWAEGPENPQDRIVAGDLARRFPVRAG</sequence>
<dbReference type="Gene3D" id="3.40.80.10">
    <property type="entry name" value="Peptidoglycan recognition protein-like"/>
    <property type="match status" value="1"/>
</dbReference>
<dbReference type="SMART" id="SM00644">
    <property type="entry name" value="Ami_2"/>
    <property type="match status" value="1"/>
</dbReference>